<sequence>MTEQSPKVSIGLPVYNGEKYLSQAIDSILSQTFADFELIISDNASIDCTQRICLKYANEDSRIKYHRHSKNIGGSNNHNFVFKLAKGIYFHWFSDDDLYDPSFLQKSVTILDENPDISLCFCSFKLIDEHGKCLGINENLIGQSLSPAQRLRELFTFNHLCEANYGLIRSETLRKTDLERNYSDSDRTLLCEIALYGKFHIIPEPLFSRRIHPGQSTNRYPDTNARMAWFYPELDGRIKFFPFFVHWKQFIHYLQIINRVPISNFERGRCYLYMIYWIFSYNRWFYMIKEVFSPIRKLFLRKSS</sequence>
<name>A0A8K2A8P0_9CYAN</name>
<evidence type="ECO:0000259" key="1">
    <source>
        <dbReference type="Pfam" id="PF00535"/>
    </source>
</evidence>
<dbReference type="RefSeq" id="WP_161825777.1">
    <property type="nucleotide sequence ID" value="NZ_WVIC01000024.1"/>
</dbReference>
<feature type="domain" description="Glycosyltransferase 2-like" evidence="1">
    <location>
        <begin position="9"/>
        <end position="121"/>
    </location>
</feature>
<comment type="caution">
    <text evidence="2">The sequence shown here is derived from an EMBL/GenBank/DDBJ whole genome shotgun (WGS) entry which is preliminary data.</text>
</comment>
<dbReference type="PANTHER" id="PTHR22916:SF56">
    <property type="entry name" value="GLYCOSYL TRANSFERASE"/>
    <property type="match status" value="1"/>
</dbReference>
<dbReference type="Proteomes" id="UP000607397">
    <property type="component" value="Unassembled WGS sequence"/>
</dbReference>
<dbReference type="InterPro" id="IPR001173">
    <property type="entry name" value="Glyco_trans_2-like"/>
</dbReference>
<dbReference type="AlphaFoldDB" id="A0A8K2A8P0"/>
<dbReference type="SUPFAM" id="SSF53448">
    <property type="entry name" value="Nucleotide-diphospho-sugar transferases"/>
    <property type="match status" value="1"/>
</dbReference>
<gene>
    <name evidence="2" type="ORF">GS597_12440</name>
</gene>
<proteinExistence type="predicted"/>
<dbReference type="PANTHER" id="PTHR22916">
    <property type="entry name" value="GLYCOSYLTRANSFERASE"/>
    <property type="match status" value="1"/>
</dbReference>
<dbReference type="Gene3D" id="3.90.550.10">
    <property type="entry name" value="Spore Coat Polysaccharide Biosynthesis Protein SpsA, Chain A"/>
    <property type="match status" value="1"/>
</dbReference>
<keyword evidence="3" id="KW-1185">Reference proteome</keyword>
<evidence type="ECO:0000313" key="2">
    <source>
        <dbReference type="EMBL" id="NCJ07300.1"/>
    </source>
</evidence>
<evidence type="ECO:0000313" key="3">
    <source>
        <dbReference type="Proteomes" id="UP000607397"/>
    </source>
</evidence>
<protein>
    <submittedName>
        <fullName evidence="2">Glycosyltransferase</fullName>
    </submittedName>
</protein>
<dbReference type="InterPro" id="IPR029044">
    <property type="entry name" value="Nucleotide-diphossugar_trans"/>
</dbReference>
<dbReference type="Pfam" id="PF00535">
    <property type="entry name" value="Glycos_transf_2"/>
    <property type="match status" value="1"/>
</dbReference>
<organism evidence="2 3">
    <name type="scientific">Petrachloros mirabilis ULC683</name>
    <dbReference type="NCBI Taxonomy" id="2781853"/>
    <lineage>
        <taxon>Bacteria</taxon>
        <taxon>Bacillati</taxon>
        <taxon>Cyanobacteriota</taxon>
        <taxon>Cyanophyceae</taxon>
        <taxon>Synechococcales</taxon>
        <taxon>Petrachlorosaceae</taxon>
        <taxon>Petrachloros</taxon>
        <taxon>Petrachloros mirabilis</taxon>
    </lineage>
</organism>
<dbReference type="EMBL" id="WVIC01000024">
    <property type="protein sequence ID" value="NCJ07300.1"/>
    <property type="molecule type" value="Genomic_DNA"/>
</dbReference>
<accession>A0A8K2A8P0</accession>
<reference evidence="2" key="1">
    <citation type="submission" date="2019-12" db="EMBL/GenBank/DDBJ databases">
        <title>High-Quality draft genome sequences of three cyanobacteria isolated from the limestone walls of the Old Cathedral of Coimbra.</title>
        <authorList>
            <person name="Tiago I."/>
            <person name="Soares F."/>
            <person name="Portugal A."/>
        </authorList>
    </citation>
    <scope>NUCLEOTIDE SEQUENCE [LARGE SCALE GENOMIC DNA]</scope>
    <source>
        <strain evidence="2">C</strain>
    </source>
</reference>